<keyword evidence="1" id="KW-0175">Coiled coil</keyword>
<dbReference type="EMBL" id="DXBC01000155">
    <property type="protein sequence ID" value="HIZ80042.1"/>
    <property type="molecule type" value="Genomic_DNA"/>
</dbReference>
<evidence type="ECO:0000313" key="3">
    <source>
        <dbReference type="Proteomes" id="UP000824101"/>
    </source>
</evidence>
<protein>
    <submittedName>
        <fullName evidence="2">Class I SAM-dependent methyltransferase</fullName>
    </submittedName>
</protein>
<evidence type="ECO:0000313" key="2">
    <source>
        <dbReference type="EMBL" id="HIZ80042.1"/>
    </source>
</evidence>
<dbReference type="PANTHER" id="PTHR38451:SF1">
    <property type="entry name" value="TRNA (ADENINE(22)-N(1))-METHYLTRANSFERASE"/>
    <property type="match status" value="1"/>
</dbReference>
<feature type="coiled-coil region" evidence="1">
    <location>
        <begin position="209"/>
        <end position="236"/>
    </location>
</feature>
<dbReference type="InterPro" id="IPR029063">
    <property type="entry name" value="SAM-dependent_MTases_sf"/>
</dbReference>
<organism evidence="2 3">
    <name type="scientific">Candidatus Lachnoclostridium stercorigallinarum</name>
    <dbReference type="NCBI Taxonomy" id="2838634"/>
    <lineage>
        <taxon>Bacteria</taxon>
        <taxon>Bacillati</taxon>
        <taxon>Bacillota</taxon>
        <taxon>Clostridia</taxon>
        <taxon>Lachnospirales</taxon>
        <taxon>Lachnospiraceae</taxon>
    </lineage>
</organism>
<dbReference type="Pfam" id="PF12847">
    <property type="entry name" value="Methyltransf_18"/>
    <property type="match status" value="1"/>
</dbReference>
<dbReference type="PIRSF" id="PIRSF018637">
    <property type="entry name" value="TrmK"/>
    <property type="match status" value="1"/>
</dbReference>
<gene>
    <name evidence="2" type="ORF">IAA17_09685</name>
</gene>
<dbReference type="GO" id="GO:0032259">
    <property type="term" value="P:methylation"/>
    <property type="evidence" value="ECO:0007669"/>
    <property type="project" value="UniProtKB-KW"/>
</dbReference>
<dbReference type="AlphaFoldDB" id="A0A9D2GJJ8"/>
<dbReference type="GO" id="GO:0160105">
    <property type="term" value="F:tRNA (adenine(22)-N1)-methyltransferase activity"/>
    <property type="evidence" value="ECO:0007669"/>
    <property type="project" value="InterPro"/>
</dbReference>
<name>A0A9D2GJJ8_9FIRM</name>
<evidence type="ECO:0000256" key="1">
    <source>
        <dbReference type="SAM" id="Coils"/>
    </source>
</evidence>
<dbReference type="PANTHER" id="PTHR38451">
    <property type="entry name" value="TRNA (ADENINE(22)-N(1))-METHYLTRANSFERASE"/>
    <property type="match status" value="1"/>
</dbReference>
<reference evidence="2" key="2">
    <citation type="submission" date="2021-04" db="EMBL/GenBank/DDBJ databases">
        <authorList>
            <person name="Gilroy R."/>
        </authorList>
    </citation>
    <scope>NUCLEOTIDE SEQUENCE</scope>
    <source>
        <strain evidence="2">ChiBcec1-1093</strain>
    </source>
</reference>
<dbReference type="SUPFAM" id="SSF53335">
    <property type="entry name" value="S-adenosyl-L-methionine-dependent methyltransferases"/>
    <property type="match status" value="1"/>
</dbReference>
<sequence>MRLSNRLETVASFVAKGSIVADVGTDHGYIPICLVEREISPAAIGMDVRKGPLERAVEHILEHGLEKVIDVRLGDGLEKLEPGEADTVVIAGMGGELIIHILDGGRRLWDSVRDWILSPQSDLEKVRLFLWENGFEAEAEAMVEEDGKYYTVMKCRRSLAPRSVPALSLLEQRYGRMLLQEGSPVLRAYLEQEIRQLCAVRERLLASGTEKARKRLKEVEEELNTAKEAYDEVQRNYQDS</sequence>
<proteinExistence type="predicted"/>
<comment type="caution">
    <text evidence="2">The sequence shown here is derived from an EMBL/GenBank/DDBJ whole genome shotgun (WGS) entry which is preliminary data.</text>
</comment>
<accession>A0A9D2GJJ8</accession>
<reference evidence="2" key="1">
    <citation type="journal article" date="2021" name="PeerJ">
        <title>Extensive microbial diversity within the chicken gut microbiome revealed by metagenomics and culture.</title>
        <authorList>
            <person name="Gilroy R."/>
            <person name="Ravi A."/>
            <person name="Getino M."/>
            <person name="Pursley I."/>
            <person name="Horton D.L."/>
            <person name="Alikhan N.F."/>
            <person name="Baker D."/>
            <person name="Gharbi K."/>
            <person name="Hall N."/>
            <person name="Watson M."/>
            <person name="Adriaenssens E.M."/>
            <person name="Foster-Nyarko E."/>
            <person name="Jarju S."/>
            <person name="Secka A."/>
            <person name="Antonio M."/>
            <person name="Oren A."/>
            <person name="Chaudhuri R.R."/>
            <person name="La Ragione R."/>
            <person name="Hildebrand F."/>
            <person name="Pallen M.J."/>
        </authorList>
    </citation>
    <scope>NUCLEOTIDE SEQUENCE</scope>
    <source>
        <strain evidence="2">ChiBcec1-1093</strain>
    </source>
</reference>
<keyword evidence="2" id="KW-0808">Transferase</keyword>
<dbReference type="Proteomes" id="UP000824101">
    <property type="component" value="Unassembled WGS sequence"/>
</dbReference>
<dbReference type="InterPro" id="IPR006901">
    <property type="entry name" value="TrmK"/>
</dbReference>
<keyword evidence="2" id="KW-0489">Methyltransferase</keyword>
<dbReference type="Gene3D" id="3.40.50.150">
    <property type="entry name" value="Vaccinia Virus protein VP39"/>
    <property type="match status" value="1"/>
</dbReference>